<feature type="region of interest" description="Disordered" evidence="1">
    <location>
        <begin position="59"/>
        <end position="81"/>
    </location>
</feature>
<protein>
    <recommendedName>
        <fullName evidence="5">Hydrophobin</fullName>
    </recommendedName>
</protein>
<reference evidence="3 4" key="1">
    <citation type="journal article" date="2016" name="Mol. Biol. Evol.">
        <title>Comparative Genomics of Early-Diverging Mushroom-Forming Fungi Provides Insights into the Origins of Lignocellulose Decay Capabilities.</title>
        <authorList>
            <person name="Nagy L.G."/>
            <person name="Riley R."/>
            <person name="Tritt A."/>
            <person name="Adam C."/>
            <person name="Daum C."/>
            <person name="Floudas D."/>
            <person name="Sun H."/>
            <person name="Yadav J.S."/>
            <person name="Pangilinan J."/>
            <person name="Larsson K.H."/>
            <person name="Matsuura K."/>
            <person name="Barry K."/>
            <person name="Labutti K."/>
            <person name="Kuo R."/>
            <person name="Ohm R.A."/>
            <person name="Bhattacharya S.S."/>
            <person name="Shirouzu T."/>
            <person name="Yoshinaga Y."/>
            <person name="Martin F.M."/>
            <person name="Grigoriev I.V."/>
            <person name="Hibbett D.S."/>
        </authorList>
    </citation>
    <scope>NUCLEOTIDE SEQUENCE [LARGE SCALE GENOMIC DNA]</scope>
    <source>
        <strain evidence="3 4">HHB12733</strain>
    </source>
</reference>
<evidence type="ECO:0000313" key="3">
    <source>
        <dbReference type="EMBL" id="KZT61378.1"/>
    </source>
</evidence>
<feature type="signal peptide" evidence="2">
    <location>
        <begin position="1"/>
        <end position="26"/>
    </location>
</feature>
<gene>
    <name evidence="3" type="ORF">CALCODRAFT_491177</name>
</gene>
<dbReference type="AlphaFoldDB" id="A0A165J4Y0"/>
<name>A0A165J4Y0_9BASI</name>
<evidence type="ECO:0000256" key="2">
    <source>
        <dbReference type="SAM" id="SignalP"/>
    </source>
</evidence>
<organism evidence="3 4">
    <name type="scientific">Calocera cornea HHB12733</name>
    <dbReference type="NCBI Taxonomy" id="1353952"/>
    <lineage>
        <taxon>Eukaryota</taxon>
        <taxon>Fungi</taxon>
        <taxon>Dikarya</taxon>
        <taxon>Basidiomycota</taxon>
        <taxon>Agaricomycotina</taxon>
        <taxon>Dacrymycetes</taxon>
        <taxon>Dacrymycetales</taxon>
        <taxon>Dacrymycetaceae</taxon>
        <taxon>Calocera</taxon>
    </lineage>
</organism>
<dbReference type="Proteomes" id="UP000076842">
    <property type="component" value="Unassembled WGS sequence"/>
</dbReference>
<keyword evidence="4" id="KW-1185">Reference proteome</keyword>
<evidence type="ECO:0000313" key="4">
    <source>
        <dbReference type="Proteomes" id="UP000076842"/>
    </source>
</evidence>
<dbReference type="EMBL" id="KV423923">
    <property type="protein sequence ID" value="KZT61378.1"/>
    <property type="molecule type" value="Genomic_DNA"/>
</dbReference>
<sequence length="142" mass="14806">MSFLRTASLALFLALFFALLASPTSATPMGNARHVRNDVAYSTNGERLSRGLSPLVPRKLYAPSASDGAPAARRSPAPPGRRFTCTNYAECCSSVNSGEGTGTGCDNNMSNTNTCSAGKQGICCNNRVPGQDRASGCHDPTS</sequence>
<keyword evidence="2" id="KW-0732">Signal</keyword>
<feature type="chain" id="PRO_5007859766" description="Hydrophobin" evidence="2">
    <location>
        <begin position="27"/>
        <end position="142"/>
    </location>
</feature>
<dbReference type="InParanoid" id="A0A165J4Y0"/>
<accession>A0A165J4Y0</accession>
<feature type="compositionally biased region" description="Low complexity" evidence="1">
    <location>
        <begin position="62"/>
        <end position="75"/>
    </location>
</feature>
<evidence type="ECO:0000256" key="1">
    <source>
        <dbReference type="SAM" id="MobiDB-lite"/>
    </source>
</evidence>
<proteinExistence type="predicted"/>
<evidence type="ECO:0008006" key="5">
    <source>
        <dbReference type="Google" id="ProtNLM"/>
    </source>
</evidence>